<dbReference type="AlphaFoldDB" id="T1KYB5"/>
<dbReference type="EnsemblMetazoa" id="tetur27g00080.1">
    <property type="protein sequence ID" value="tetur27g00080.1"/>
    <property type="gene ID" value="tetur27g00080"/>
</dbReference>
<feature type="transmembrane region" description="Helical" evidence="1">
    <location>
        <begin position="38"/>
        <end position="64"/>
    </location>
</feature>
<evidence type="ECO:0000313" key="2">
    <source>
        <dbReference type="EnsemblMetazoa" id="tetur27g00080.1"/>
    </source>
</evidence>
<name>T1KYB5_TETUR</name>
<dbReference type="Proteomes" id="UP000015104">
    <property type="component" value="Unassembled WGS sequence"/>
</dbReference>
<protein>
    <submittedName>
        <fullName evidence="2">Uncharacterized protein</fullName>
    </submittedName>
</protein>
<organism evidence="2 3">
    <name type="scientific">Tetranychus urticae</name>
    <name type="common">Two-spotted spider mite</name>
    <dbReference type="NCBI Taxonomy" id="32264"/>
    <lineage>
        <taxon>Eukaryota</taxon>
        <taxon>Metazoa</taxon>
        <taxon>Ecdysozoa</taxon>
        <taxon>Arthropoda</taxon>
        <taxon>Chelicerata</taxon>
        <taxon>Arachnida</taxon>
        <taxon>Acari</taxon>
        <taxon>Acariformes</taxon>
        <taxon>Trombidiformes</taxon>
        <taxon>Prostigmata</taxon>
        <taxon>Eleutherengona</taxon>
        <taxon>Raphignathae</taxon>
        <taxon>Tetranychoidea</taxon>
        <taxon>Tetranychidae</taxon>
        <taxon>Tetranychus</taxon>
    </lineage>
</organism>
<keyword evidence="3" id="KW-1185">Reference proteome</keyword>
<keyword evidence="1" id="KW-1133">Transmembrane helix</keyword>
<accession>T1KYB5</accession>
<sequence>MDLITNYIILLATVYLTIVQATVYQSQQRTGNHASSKYFISSFITCFSTCNISATFINNMLLLFRLLDIKIIHKQPILSLKKVELLMVNSLDRVDQIMDYRII</sequence>
<proteinExistence type="predicted"/>
<feature type="transmembrane region" description="Helical" evidence="1">
    <location>
        <begin position="7"/>
        <end position="26"/>
    </location>
</feature>
<dbReference type="HOGENOM" id="CLU_2267138_0_0_1"/>
<evidence type="ECO:0000256" key="1">
    <source>
        <dbReference type="SAM" id="Phobius"/>
    </source>
</evidence>
<dbReference type="EMBL" id="CAEY01000711">
    <property type="status" value="NOT_ANNOTATED_CDS"/>
    <property type="molecule type" value="Genomic_DNA"/>
</dbReference>
<keyword evidence="1" id="KW-0472">Membrane</keyword>
<reference evidence="2" key="2">
    <citation type="submission" date="2015-06" db="UniProtKB">
        <authorList>
            <consortium name="EnsemblMetazoa"/>
        </authorList>
    </citation>
    <scope>IDENTIFICATION</scope>
</reference>
<evidence type="ECO:0000313" key="3">
    <source>
        <dbReference type="Proteomes" id="UP000015104"/>
    </source>
</evidence>
<keyword evidence="1" id="KW-0812">Transmembrane</keyword>
<reference evidence="3" key="1">
    <citation type="submission" date="2011-08" db="EMBL/GenBank/DDBJ databases">
        <authorList>
            <person name="Rombauts S."/>
        </authorList>
    </citation>
    <scope>NUCLEOTIDE SEQUENCE</scope>
    <source>
        <strain evidence="3">London</strain>
    </source>
</reference>